<keyword evidence="2 5" id="KW-0689">Ribosomal protein</keyword>
<gene>
    <name evidence="5" type="primary">rpmF</name>
    <name evidence="6" type="ORF">BC351_00050</name>
</gene>
<keyword evidence="3 5" id="KW-0687">Ribonucleoprotein</keyword>
<dbReference type="GO" id="GO:0006412">
    <property type="term" value="P:translation"/>
    <property type="evidence" value="ECO:0007669"/>
    <property type="project" value="UniProtKB-UniRule"/>
</dbReference>
<name>A0A1V4HRV6_9BACL</name>
<dbReference type="InterPro" id="IPR044957">
    <property type="entry name" value="Ribosomal_bL32_bact"/>
</dbReference>
<reference evidence="7" key="1">
    <citation type="submission" date="2016-07" db="EMBL/GenBank/DDBJ databases">
        <authorList>
            <person name="Florea S."/>
            <person name="Webb J.S."/>
            <person name="Jaromczyk J."/>
            <person name="Schardl C.L."/>
        </authorList>
    </citation>
    <scope>NUCLEOTIDE SEQUENCE [LARGE SCALE GENOMIC DNA]</scope>
    <source>
        <strain evidence="7">CY1</strain>
    </source>
</reference>
<proteinExistence type="inferred from homology"/>
<evidence type="ECO:0000256" key="2">
    <source>
        <dbReference type="ARBA" id="ARBA00022980"/>
    </source>
</evidence>
<evidence type="ECO:0000256" key="1">
    <source>
        <dbReference type="ARBA" id="ARBA00008560"/>
    </source>
</evidence>
<evidence type="ECO:0000256" key="5">
    <source>
        <dbReference type="HAMAP-Rule" id="MF_00340"/>
    </source>
</evidence>
<dbReference type="RefSeq" id="WP_029195321.1">
    <property type="nucleotide sequence ID" value="NZ_MBTG01000001.1"/>
</dbReference>
<dbReference type="Gene3D" id="1.20.5.640">
    <property type="entry name" value="Single helix bin"/>
    <property type="match status" value="1"/>
</dbReference>
<dbReference type="Proteomes" id="UP000190626">
    <property type="component" value="Unassembled WGS sequence"/>
</dbReference>
<dbReference type="OrthoDB" id="9812874at2"/>
<evidence type="ECO:0000256" key="3">
    <source>
        <dbReference type="ARBA" id="ARBA00023274"/>
    </source>
</evidence>
<dbReference type="PANTHER" id="PTHR35534:SF1">
    <property type="entry name" value="LARGE RIBOSOMAL SUBUNIT PROTEIN BL32"/>
    <property type="match status" value="1"/>
</dbReference>
<dbReference type="GO" id="GO:0015934">
    <property type="term" value="C:large ribosomal subunit"/>
    <property type="evidence" value="ECO:0007669"/>
    <property type="project" value="InterPro"/>
</dbReference>
<protein>
    <recommendedName>
        <fullName evidence="4 5">Large ribosomal subunit protein bL32</fullName>
    </recommendedName>
</protein>
<dbReference type="Pfam" id="PF01783">
    <property type="entry name" value="Ribosomal_L32p"/>
    <property type="match status" value="1"/>
</dbReference>
<dbReference type="AlphaFoldDB" id="A0A1V4HRV6"/>
<comment type="caution">
    <text evidence="6">The sequence shown here is derived from an EMBL/GenBank/DDBJ whole genome shotgun (WGS) entry which is preliminary data.</text>
</comment>
<accession>A0A1V4HRV6</accession>
<dbReference type="GO" id="GO:0003735">
    <property type="term" value="F:structural constituent of ribosome"/>
    <property type="evidence" value="ECO:0007669"/>
    <property type="project" value="InterPro"/>
</dbReference>
<dbReference type="STRING" id="1469647.BC351_00050"/>
<dbReference type="EMBL" id="MBTG01000001">
    <property type="protein sequence ID" value="OPH61670.1"/>
    <property type="molecule type" value="Genomic_DNA"/>
</dbReference>
<dbReference type="InterPro" id="IPR002677">
    <property type="entry name" value="Ribosomal_bL32"/>
</dbReference>
<evidence type="ECO:0000256" key="4">
    <source>
        <dbReference type="ARBA" id="ARBA00035178"/>
    </source>
</evidence>
<dbReference type="PANTHER" id="PTHR35534">
    <property type="entry name" value="50S RIBOSOMAL PROTEIN L32"/>
    <property type="match status" value="1"/>
</dbReference>
<comment type="similarity">
    <text evidence="1 5">Belongs to the bacterial ribosomal protein bL32 family.</text>
</comment>
<dbReference type="SUPFAM" id="SSF57829">
    <property type="entry name" value="Zn-binding ribosomal proteins"/>
    <property type="match status" value="1"/>
</dbReference>
<organism evidence="6 7">
    <name type="scientific">Paenibacillus ferrarius</name>
    <dbReference type="NCBI Taxonomy" id="1469647"/>
    <lineage>
        <taxon>Bacteria</taxon>
        <taxon>Bacillati</taxon>
        <taxon>Bacillota</taxon>
        <taxon>Bacilli</taxon>
        <taxon>Bacillales</taxon>
        <taxon>Paenibacillaceae</taxon>
        <taxon>Paenibacillus</taxon>
    </lineage>
</organism>
<dbReference type="HAMAP" id="MF_00340">
    <property type="entry name" value="Ribosomal_bL32"/>
    <property type="match status" value="1"/>
</dbReference>
<evidence type="ECO:0000313" key="6">
    <source>
        <dbReference type="EMBL" id="OPH61670.1"/>
    </source>
</evidence>
<evidence type="ECO:0000313" key="7">
    <source>
        <dbReference type="Proteomes" id="UP000190626"/>
    </source>
</evidence>
<keyword evidence="7" id="KW-1185">Reference proteome</keyword>
<sequence>MAVPQRRTSKTRRDKRRTHFKLEVPGMVKCEQCGELKLAHRVCKSCGTYKGREIVKA</sequence>
<dbReference type="InterPro" id="IPR011332">
    <property type="entry name" value="Ribosomal_zn-bd"/>
</dbReference>
<dbReference type="NCBIfam" id="TIGR01031">
    <property type="entry name" value="rpmF_bact"/>
    <property type="match status" value="1"/>
</dbReference>